<evidence type="ECO:0000313" key="2">
    <source>
        <dbReference type="Proteomes" id="UP000270342"/>
    </source>
</evidence>
<reference evidence="1 2" key="1">
    <citation type="submission" date="2018-10" db="EMBL/GenBank/DDBJ databases">
        <title>Robbsia sp. DHC34, isolated from soil.</title>
        <authorList>
            <person name="Gao Z.-H."/>
            <person name="Qiu L.-H."/>
        </authorList>
    </citation>
    <scope>NUCLEOTIDE SEQUENCE [LARGE SCALE GENOMIC DNA]</scope>
    <source>
        <strain evidence="1 2">DHC34</strain>
    </source>
</reference>
<protein>
    <submittedName>
        <fullName evidence="1">Uncharacterized protein</fullName>
    </submittedName>
</protein>
<dbReference type="RefSeq" id="WP_121085792.1">
    <property type="nucleotide sequence ID" value="NZ_RBZU01000003.1"/>
</dbReference>
<name>A0A494Y2V1_9BURK</name>
<comment type="caution">
    <text evidence="1">The sequence shown here is derived from an EMBL/GenBank/DDBJ whole genome shotgun (WGS) entry which is preliminary data.</text>
</comment>
<gene>
    <name evidence="1" type="ORF">D7S86_09670</name>
</gene>
<accession>A0A494Y2V1</accession>
<keyword evidence="2" id="KW-1185">Reference proteome</keyword>
<organism evidence="1 2">
    <name type="scientific">Pararobbsia silviterrae</name>
    <dbReference type="NCBI Taxonomy" id="1792498"/>
    <lineage>
        <taxon>Bacteria</taxon>
        <taxon>Pseudomonadati</taxon>
        <taxon>Pseudomonadota</taxon>
        <taxon>Betaproteobacteria</taxon>
        <taxon>Burkholderiales</taxon>
        <taxon>Burkholderiaceae</taxon>
        <taxon>Pararobbsia</taxon>
    </lineage>
</organism>
<dbReference type="AlphaFoldDB" id="A0A494Y2V1"/>
<sequence>MLRLHAETKAAYEAISADRLEREHFRIERLDTEKCHRIFEYVARVPFSIARASVEISRLPGGKYERAHHLFAWRWRANSEGIARARRGESLFSAQGDVAKFLKKVDAMGSDIEACVEFAVNSIISPQESVMRIAAMLYQSLREGYGPGGGDLSRAFAHAHLPTENTGSHRDARNNGYEEHARLKSGRGEAGREEYSQMAGERRALAIDIAAKLRVKQTTPDDAESKSKVLRAVHVACGWTLDYARAQIKKCEQEIQVRIGEIRNGEILKSP</sequence>
<proteinExistence type="predicted"/>
<evidence type="ECO:0000313" key="1">
    <source>
        <dbReference type="EMBL" id="RKP56619.1"/>
    </source>
</evidence>
<dbReference type="EMBL" id="RBZU01000003">
    <property type="protein sequence ID" value="RKP56619.1"/>
    <property type="molecule type" value="Genomic_DNA"/>
</dbReference>
<dbReference type="Proteomes" id="UP000270342">
    <property type="component" value="Unassembled WGS sequence"/>
</dbReference>